<comment type="cofactor">
    <cofactor evidence="5">
        <name>FAD</name>
        <dbReference type="ChEBI" id="CHEBI:57692"/>
    </cofactor>
    <text evidence="5">Binds 1 FAD per subunit.</text>
</comment>
<dbReference type="InterPro" id="IPR010960">
    <property type="entry name" value="Flavocytochrome_c"/>
</dbReference>
<feature type="chain" id="PRO_5038171367" description="Urocanate reductase" evidence="5">
    <location>
        <begin position="24"/>
        <end position="573"/>
    </location>
</feature>
<evidence type="ECO:0000256" key="2">
    <source>
        <dbReference type="ARBA" id="ARBA00022630"/>
    </source>
</evidence>
<evidence type="ECO:0000259" key="6">
    <source>
        <dbReference type="SMART" id="SM00900"/>
    </source>
</evidence>
<proteinExistence type="inferred from homology"/>
<dbReference type="SUPFAM" id="SSF51905">
    <property type="entry name" value="FAD/NAD(P)-binding domain"/>
    <property type="match status" value="1"/>
</dbReference>
<dbReference type="GO" id="GO:0010181">
    <property type="term" value="F:FMN binding"/>
    <property type="evidence" value="ECO:0007669"/>
    <property type="project" value="InterPro"/>
</dbReference>
<dbReference type="Gene3D" id="3.90.700.10">
    <property type="entry name" value="Succinate dehydrogenase/fumarate reductase flavoprotein, catalytic domain"/>
    <property type="match status" value="1"/>
</dbReference>
<dbReference type="FunFam" id="3.90.700.10:FF:000007">
    <property type="entry name" value="NADH-dependent fumarate reductase"/>
    <property type="match status" value="1"/>
</dbReference>
<protein>
    <recommendedName>
        <fullName evidence="5">Urocanate reductase</fullName>
        <ecNumber evidence="5">1.3.99.33</ecNumber>
    </recommendedName>
</protein>
<dbReference type="PANTHER" id="PTHR43400">
    <property type="entry name" value="FUMARATE REDUCTASE"/>
    <property type="match status" value="1"/>
</dbReference>
<evidence type="ECO:0000313" key="7">
    <source>
        <dbReference type="EMBL" id="QTQ11103.1"/>
    </source>
</evidence>
<organism evidence="7 8">
    <name type="scientific">Treponema parvum</name>
    <dbReference type="NCBI Taxonomy" id="138851"/>
    <lineage>
        <taxon>Bacteria</taxon>
        <taxon>Pseudomonadati</taxon>
        <taxon>Spirochaetota</taxon>
        <taxon>Spirochaetia</taxon>
        <taxon>Spirochaetales</taxon>
        <taxon>Treponemataceae</taxon>
        <taxon>Treponema</taxon>
    </lineage>
</organism>
<comment type="catalytic activity">
    <reaction evidence="5">
        <text>dihydrourocanate + A = urocanate + AH2</text>
        <dbReference type="Rhea" id="RHEA:36059"/>
        <dbReference type="ChEBI" id="CHEBI:13193"/>
        <dbReference type="ChEBI" id="CHEBI:17499"/>
        <dbReference type="ChEBI" id="CHEBI:27247"/>
        <dbReference type="ChEBI" id="CHEBI:72991"/>
        <dbReference type="EC" id="1.3.99.33"/>
    </reaction>
</comment>
<dbReference type="EC" id="1.3.99.33" evidence="5"/>
<feature type="domain" description="FMN-binding" evidence="6">
    <location>
        <begin position="43"/>
        <end position="117"/>
    </location>
</feature>
<dbReference type="PANTHER" id="PTHR43400:SF7">
    <property type="entry name" value="FAD-DEPENDENT OXIDOREDUCTASE 2 FAD BINDING DOMAIN-CONTAINING PROTEIN"/>
    <property type="match status" value="1"/>
</dbReference>
<dbReference type="Proteomes" id="UP000671995">
    <property type="component" value="Chromosome"/>
</dbReference>
<sequence length="573" mass="58998">MNFKKINAVASCIFLAVSAMAIAIVLSCTKKPAGETFTGIGEGNNGKIEVSITVSNGKIIDGKVVSEKETDFAKPAAAKVMAQAVKNGNADNLDIVSGATVTSKGTAQAIRQALAASKGAVAKTEKAEDTSCDIVVIGAGGAGMTAAYRAKTQGANVILLEKKGVVGGNTNSATGGLNASETVIQKKLGIEDSNEQYFQDTMKGGYNKNDPTLVRTMVNNSAAIVDYLIDIGADLTDVGKMAGSTNKRTHRPQGGAAVGPHLVKVLSAAIESAGVDLRLNSKCTGIIMQDGKAVGVTVSSEAGDYKISAKAVIIATGGFGANPDMVVSYVPSLKGFGTTNHNGATGDAIEWGKAIGADFVDMDQIQTHPTVVPGKGIMITEAVRGNGAIIVNRDGNRFCSEMSTRDVMSKAILEQKGGTAFLVFDQAVRESLKAIEGYAKKGLLTEAPTVAELAKKLGIPENALVKTLSDYAAIQKSGKDPIGRKASEMPLPLEKAPYYAVEVGPAVHHTMGGLKIDAKAEVLNTKGQPIPGVFAAGEVTGGVHGGNRLGGNAIADIEVFGKMAADSALAYIK</sequence>
<dbReference type="PROSITE" id="PS51257">
    <property type="entry name" value="PROKAR_LIPOPROTEIN"/>
    <property type="match status" value="1"/>
</dbReference>
<reference evidence="7" key="1">
    <citation type="submission" date="2020-05" db="EMBL/GenBank/DDBJ databases">
        <authorList>
            <person name="Zeng H."/>
            <person name="Chan Y.K."/>
            <person name="Watt R.M."/>
        </authorList>
    </citation>
    <scope>NUCLEOTIDE SEQUENCE</scope>
    <source>
        <strain evidence="7">ATCC 700773</strain>
    </source>
</reference>
<dbReference type="InterPro" id="IPR036188">
    <property type="entry name" value="FAD/NAD-bd_sf"/>
</dbReference>
<dbReference type="SUPFAM" id="SSF56425">
    <property type="entry name" value="Succinate dehydrogenase/fumarate reductase flavoprotein, catalytic domain"/>
    <property type="match status" value="1"/>
</dbReference>
<keyword evidence="5" id="KW-0732">Signal</keyword>
<evidence type="ECO:0000313" key="8">
    <source>
        <dbReference type="Proteomes" id="UP000671995"/>
    </source>
</evidence>
<dbReference type="AlphaFoldDB" id="A0A975EYL0"/>
<dbReference type="InterPro" id="IPR003953">
    <property type="entry name" value="FAD-dep_OxRdtase_2_FAD-bd"/>
</dbReference>
<evidence type="ECO:0000256" key="4">
    <source>
        <dbReference type="ARBA" id="ARBA00023002"/>
    </source>
</evidence>
<gene>
    <name evidence="7" type="ORF">HRI96_02190</name>
</gene>
<feature type="signal peptide" evidence="5">
    <location>
        <begin position="1"/>
        <end position="23"/>
    </location>
</feature>
<reference evidence="7" key="2">
    <citation type="journal article" date="2021" name="Microbiol. Resour. Announc.">
        <title>Complete Genome Sequences of Three Human Oral Treponema parvum Isolates.</title>
        <authorList>
            <person name="Zeng H."/>
            <person name="Watt R.M."/>
        </authorList>
    </citation>
    <scope>NUCLEOTIDE SEQUENCE</scope>
    <source>
        <strain evidence="7">ATCC 700773</strain>
    </source>
</reference>
<comment type="similarity">
    <text evidence="1 5">Belongs to the FAD-dependent oxidoreductase 2 family. FRD/SDH subfamily.</text>
</comment>
<dbReference type="EMBL" id="CP054257">
    <property type="protein sequence ID" value="QTQ11103.1"/>
    <property type="molecule type" value="Genomic_DNA"/>
</dbReference>
<dbReference type="Pfam" id="PF00890">
    <property type="entry name" value="FAD_binding_2"/>
    <property type="match status" value="1"/>
</dbReference>
<evidence type="ECO:0000256" key="1">
    <source>
        <dbReference type="ARBA" id="ARBA00008040"/>
    </source>
</evidence>
<evidence type="ECO:0000256" key="3">
    <source>
        <dbReference type="ARBA" id="ARBA00022827"/>
    </source>
</evidence>
<dbReference type="Gene3D" id="3.50.50.60">
    <property type="entry name" value="FAD/NAD(P)-binding domain"/>
    <property type="match status" value="1"/>
</dbReference>
<dbReference type="SMART" id="SM00900">
    <property type="entry name" value="FMN_bind"/>
    <property type="match status" value="1"/>
</dbReference>
<dbReference type="InterPro" id="IPR007329">
    <property type="entry name" value="FMN-bd"/>
</dbReference>
<dbReference type="RefSeq" id="WP_210117899.1">
    <property type="nucleotide sequence ID" value="NZ_CP054257.1"/>
</dbReference>
<dbReference type="Pfam" id="PF04205">
    <property type="entry name" value="FMN_bind"/>
    <property type="match status" value="1"/>
</dbReference>
<dbReference type="InterPro" id="IPR050315">
    <property type="entry name" value="FAD-oxidoreductase_2"/>
</dbReference>
<evidence type="ECO:0000256" key="5">
    <source>
        <dbReference type="RuleBase" id="RU366062"/>
    </source>
</evidence>
<dbReference type="GO" id="GO:0016627">
    <property type="term" value="F:oxidoreductase activity, acting on the CH-CH group of donors"/>
    <property type="evidence" value="ECO:0007669"/>
    <property type="project" value="UniProtKB-ARBA"/>
</dbReference>
<dbReference type="PRINTS" id="PR00368">
    <property type="entry name" value="FADPNR"/>
</dbReference>
<dbReference type="NCBIfam" id="TIGR01813">
    <property type="entry name" value="flavo_cyto_c"/>
    <property type="match status" value="1"/>
</dbReference>
<comment type="cofactor">
    <cofactor evidence="5">
        <name>FMN</name>
        <dbReference type="ChEBI" id="CHEBI:58210"/>
    </cofactor>
    <text evidence="5">Binds 1 or 2 FMN covalently per subunit.</text>
</comment>
<accession>A0A975EYL0</accession>
<keyword evidence="4 5" id="KW-0560">Oxidoreductase</keyword>
<name>A0A975EYL0_9SPIR</name>
<dbReference type="InterPro" id="IPR027477">
    <property type="entry name" value="Succ_DH/fumarate_Rdtase_cat_sf"/>
</dbReference>
<dbReference type="GO" id="GO:0016020">
    <property type="term" value="C:membrane"/>
    <property type="evidence" value="ECO:0007669"/>
    <property type="project" value="InterPro"/>
</dbReference>
<dbReference type="Gene3D" id="3.90.1010.20">
    <property type="match status" value="1"/>
</dbReference>
<keyword evidence="2 5" id="KW-0285">Flavoprotein</keyword>
<keyword evidence="3 5" id="KW-0274">FAD</keyword>